<dbReference type="InterPro" id="IPR004156">
    <property type="entry name" value="OATP"/>
</dbReference>
<dbReference type="PRINTS" id="PR00109">
    <property type="entry name" value="TYRKINASE"/>
</dbReference>
<feature type="compositionally biased region" description="Basic and acidic residues" evidence="17">
    <location>
        <begin position="1320"/>
        <end position="1375"/>
    </location>
</feature>
<dbReference type="SUPFAM" id="SSF56112">
    <property type="entry name" value="Protein kinase-like (PK-like)"/>
    <property type="match status" value="1"/>
</dbReference>
<evidence type="ECO:0000256" key="4">
    <source>
        <dbReference type="ARBA" id="ARBA00022443"/>
    </source>
</evidence>
<feature type="region of interest" description="Disordered" evidence="17">
    <location>
        <begin position="1548"/>
        <end position="1572"/>
    </location>
</feature>
<proteinExistence type="inferred from homology"/>
<evidence type="ECO:0000256" key="13">
    <source>
        <dbReference type="ARBA" id="ARBA00023137"/>
    </source>
</evidence>
<dbReference type="PROSITE" id="PS00107">
    <property type="entry name" value="PROTEIN_KINASE_ATP"/>
    <property type="match status" value="1"/>
</dbReference>
<feature type="transmembrane region" description="Helical" evidence="18">
    <location>
        <begin position="396"/>
        <end position="417"/>
    </location>
</feature>
<keyword evidence="13" id="KW-0829">Tyrosine-protein kinase</keyword>
<feature type="transmembrane region" description="Helical" evidence="18">
    <location>
        <begin position="570"/>
        <end position="597"/>
    </location>
</feature>
<feature type="transmembrane region" description="Helical" evidence="18">
    <location>
        <begin position="75"/>
        <end position="95"/>
    </location>
</feature>
<feature type="binding site" evidence="16">
    <location>
        <position position="793"/>
    </location>
    <ligand>
        <name>ATP</name>
        <dbReference type="ChEBI" id="CHEBI:30616"/>
    </ligand>
</feature>
<dbReference type="InterPro" id="IPR020635">
    <property type="entry name" value="Tyr_kinase_cat_dom"/>
</dbReference>
<dbReference type="InterPro" id="IPR011009">
    <property type="entry name" value="Kinase-like_dom_sf"/>
</dbReference>
<comment type="caution">
    <text evidence="22">The sequence shown here is derived from an EMBL/GenBank/DDBJ whole genome shotgun (WGS) entry which is preliminary data.</text>
</comment>
<accession>A0ABD2LTF5</accession>
<dbReference type="InterPro" id="IPR002350">
    <property type="entry name" value="Kazal_dom"/>
</dbReference>
<dbReference type="Gene3D" id="1.10.510.10">
    <property type="entry name" value="Transferase(Phosphotransferase) domain 1"/>
    <property type="match status" value="1"/>
</dbReference>
<feature type="compositionally biased region" description="Polar residues" evidence="17">
    <location>
        <begin position="11"/>
        <end position="31"/>
    </location>
</feature>
<dbReference type="Pfam" id="PF07714">
    <property type="entry name" value="PK_Tyr_Ser-Thr"/>
    <property type="match status" value="1"/>
</dbReference>
<evidence type="ECO:0000256" key="10">
    <source>
        <dbReference type="ARBA" id="ARBA00022840"/>
    </source>
</evidence>
<dbReference type="InterPro" id="IPR000095">
    <property type="entry name" value="CRIB_dom"/>
</dbReference>
<dbReference type="Gene3D" id="3.30.200.20">
    <property type="entry name" value="Phosphorylase Kinase, domain 1"/>
    <property type="match status" value="1"/>
</dbReference>
<feature type="region of interest" description="Disordered" evidence="17">
    <location>
        <begin position="1637"/>
        <end position="1694"/>
    </location>
</feature>
<dbReference type="SMART" id="SM00219">
    <property type="entry name" value="TyrKc"/>
    <property type="match status" value="1"/>
</dbReference>
<comment type="subcellular location">
    <subcellularLocation>
        <location evidence="1">Cell membrane</location>
        <topology evidence="1">Multi-pass membrane protein</topology>
    </subcellularLocation>
</comment>
<feature type="transmembrane region" description="Helical" evidence="18">
    <location>
        <begin position="296"/>
        <end position="317"/>
    </location>
</feature>
<gene>
    <name evidence="22" type="ORF">niasHT_000281</name>
</gene>
<dbReference type="PROSITE" id="PS00109">
    <property type="entry name" value="PROTEIN_KINASE_TYR"/>
    <property type="match status" value="1"/>
</dbReference>
<feature type="domain" description="CRIB" evidence="20">
    <location>
        <begin position="1127"/>
        <end position="1141"/>
    </location>
</feature>
<keyword evidence="7 18" id="KW-0812">Transmembrane</keyword>
<evidence type="ECO:0000313" key="23">
    <source>
        <dbReference type="Proteomes" id="UP001620626"/>
    </source>
</evidence>
<comment type="catalytic activity">
    <reaction evidence="15">
        <text>L-threonyl-[protein] + ATP = O-phospho-L-threonyl-[protein] + ADP + H(+)</text>
        <dbReference type="Rhea" id="RHEA:46608"/>
        <dbReference type="Rhea" id="RHEA-COMP:11060"/>
        <dbReference type="Rhea" id="RHEA-COMP:11605"/>
        <dbReference type="ChEBI" id="CHEBI:15378"/>
        <dbReference type="ChEBI" id="CHEBI:30013"/>
        <dbReference type="ChEBI" id="CHEBI:30616"/>
        <dbReference type="ChEBI" id="CHEBI:61977"/>
        <dbReference type="ChEBI" id="CHEBI:456216"/>
        <dbReference type="EC" id="2.7.11.1"/>
    </reaction>
</comment>
<dbReference type="InterPro" id="IPR017441">
    <property type="entry name" value="Protein_kinase_ATP_BS"/>
</dbReference>
<feature type="transmembrane region" description="Helical" evidence="18">
    <location>
        <begin position="206"/>
        <end position="232"/>
    </location>
</feature>
<evidence type="ECO:0000256" key="11">
    <source>
        <dbReference type="ARBA" id="ARBA00022989"/>
    </source>
</evidence>
<dbReference type="GO" id="GO:0004715">
    <property type="term" value="F:non-membrane spanning protein tyrosine kinase activity"/>
    <property type="evidence" value="ECO:0007669"/>
    <property type="project" value="UniProtKB-EC"/>
</dbReference>
<dbReference type="GO" id="GO:0004674">
    <property type="term" value="F:protein serine/threonine kinase activity"/>
    <property type="evidence" value="ECO:0007669"/>
    <property type="project" value="UniProtKB-EC"/>
</dbReference>
<dbReference type="SUPFAM" id="SSF103473">
    <property type="entry name" value="MFS general substrate transporter"/>
    <property type="match status" value="2"/>
</dbReference>
<keyword evidence="14" id="KW-1015">Disulfide bond</keyword>
<feature type="transmembrane region" description="Helical" evidence="18">
    <location>
        <begin position="115"/>
        <end position="136"/>
    </location>
</feature>
<dbReference type="PROSITE" id="PS51465">
    <property type="entry name" value="KAZAL_2"/>
    <property type="match status" value="1"/>
</dbReference>
<dbReference type="SUPFAM" id="SSF100895">
    <property type="entry name" value="Kazal-type serine protease inhibitors"/>
    <property type="match status" value="1"/>
</dbReference>
<evidence type="ECO:0000256" key="3">
    <source>
        <dbReference type="ARBA" id="ARBA00011903"/>
    </source>
</evidence>
<feature type="compositionally biased region" description="Basic and acidic residues" evidence="17">
    <location>
        <begin position="1450"/>
        <end position="1472"/>
    </location>
</feature>
<dbReference type="PANTHER" id="PTHR11388:SF100">
    <property type="entry name" value="SOLUTE CARRIER ORGANIC ANION TRANSPORTER FAMILY MEMBER 4A1"/>
    <property type="match status" value="1"/>
</dbReference>
<dbReference type="Pfam" id="PF03137">
    <property type="entry name" value="OATP"/>
    <property type="match status" value="1"/>
</dbReference>
<feature type="compositionally biased region" description="Basic and acidic residues" evidence="17">
    <location>
        <begin position="1639"/>
        <end position="1661"/>
    </location>
</feature>
<evidence type="ECO:0000259" key="20">
    <source>
        <dbReference type="PROSITE" id="PS50108"/>
    </source>
</evidence>
<evidence type="ECO:0000256" key="5">
    <source>
        <dbReference type="ARBA" id="ARBA00022475"/>
    </source>
</evidence>
<dbReference type="GO" id="GO:0005886">
    <property type="term" value="C:plasma membrane"/>
    <property type="evidence" value="ECO:0007669"/>
    <property type="project" value="UniProtKB-SubCell"/>
</dbReference>
<keyword evidence="9" id="KW-0418">Kinase</keyword>
<evidence type="ECO:0000256" key="9">
    <source>
        <dbReference type="ARBA" id="ARBA00022777"/>
    </source>
</evidence>
<evidence type="ECO:0000256" key="18">
    <source>
        <dbReference type="SAM" id="Phobius"/>
    </source>
</evidence>
<feature type="transmembrane region" description="Helical" evidence="18">
    <location>
        <begin position="618"/>
        <end position="644"/>
    </location>
</feature>
<evidence type="ECO:0000256" key="6">
    <source>
        <dbReference type="ARBA" id="ARBA00022679"/>
    </source>
</evidence>
<dbReference type="Gene3D" id="1.20.1250.20">
    <property type="entry name" value="MFS general substrate transporter like domains"/>
    <property type="match status" value="1"/>
</dbReference>
<feature type="region of interest" description="Disordered" evidence="17">
    <location>
        <begin position="1107"/>
        <end position="1128"/>
    </location>
</feature>
<dbReference type="GO" id="GO:0005524">
    <property type="term" value="F:ATP binding"/>
    <property type="evidence" value="ECO:0007669"/>
    <property type="project" value="UniProtKB-UniRule"/>
</dbReference>
<dbReference type="InterPro" id="IPR055175">
    <property type="entry name" value="ACK/TNK-like_SAM"/>
</dbReference>
<feature type="transmembrane region" description="Helical" evidence="18">
    <location>
        <begin position="350"/>
        <end position="376"/>
    </location>
</feature>
<dbReference type="InterPro" id="IPR036259">
    <property type="entry name" value="MFS_trans_sf"/>
</dbReference>
<dbReference type="Pfam" id="PF22931">
    <property type="entry name" value="SAM_TNK"/>
    <property type="match status" value="1"/>
</dbReference>
<keyword evidence="10 16" id="KW-0067">ATP-binding</keyword>
<dbReference type="InterPro" id="IPR036058">
    <property type="entry name" value="Kazal_dom_sf"/>
</dbReference>
<dbReference type="PROSITE" id="PS50108">
    <property type="entry name" value="CRIB"/>
    <property type="match status" value="1"/>
</dbReference>
<dbReference type="EC" id="2.7.10.2" evidence="3"/>
<dbReference type="InterPro" id="IPR000719">
    <property type="entry name" value="Prot_kinase_dom"/>
</dbReference>
<reference evidence="22 23" key="1">
    <citation type="submission" date="2024-10" db="EMBL/GenBank/DDBJ databases">
        <authorList>
            <person name="Kim D."/>
        </authorList>
    </citation>
    <scope>NUCLEOTIDE SEQUENCE [LARGE SCALE GENOMIC DNA]</scope>
    <source>
        <strain evidence="22">BH-2024</strain>
    </source>
</reference>
<keyword evidence="4" id="KW-0728">SH3 domain</keyword>
<feature type="region of interest" description="Disordered" evidence="17">
    <location>
        <begin position="1"/>
        <end position="31"/>
    </location>
</feature>
<keyword evidence="8 16" id="KW-0547">Nucleotide-binding</keyword>
<comment type="similarity">
    <text evidence="2">Belongs to the organo anion transporter (TC 2.A.60) family.</text>
</comment>
<feature type="domain" description="Protein kinase" evidence="19">
    <location>
        <begin position="758"/>
        <end position="1031"/>
    </location>
</feature>
<evidence type="ECO:0000256" key="2">
    <source>
        <dbReference type="ARBA" id="ARBA00009657"/>
    </source>
</evidence>
<dbReference type="PANTHER" id="PTHR11388">
    <property type="entry name" value="ORGANIC ANION TRANSPORTER"/>
    <property type="match status" value="1"/>
</dbReference>
<feature type="transmembrane region" description="Helical" evidence="18">
    <location>
        <begin position="143"/>
        <end position="163"/>
    </location>
</feature>
<sequence length="1694" mass="187678">MPWSQKEETNDLPSTSTQRETNGETSPTTEMPCSKGFCPGAKTKAFVGDCPSSSLRCGLGFCTFDWLQKLHTAKWLLAILCICAFNQSFVINAIFPVGLSTLEKRFQMSSTRTGIISSWYDFAVLIAVFPVCYYGNYGHKGRWISVGSLIMALGSAVCVLPHFSSAPWHMDQSQMDSNNDFGQCALRNTSRPDCVPSADVWGASDAYFVMFLLGQTLHGFGATPLFSLGTAYLDENVSENSSPVFLAIHSFLTSVGPIVGLFVGGKLLTFYDDFDSVSGGERLAIKDSADPRWVGAWWVGFAACSVVSLIISFPIMAKKRRENEMHTVTKMDTNDDILCKKSFRLLSKDILILLSSPTFVAIIFVGIFESIVLNGFSSFMPKILEIILNTSPTVGSYLSSVVIFGAAGGVMVGGILVRQLQLQCPSRELVGLTVAYDHNSSSSVTLLENPCNSECHCDANFRPVCDRSSGRTYYSACYAGCSLRQEEIDGIGTLWGDCRCVRNVSLPTNANFSSARHLANGFCPVDCGWTLWLFLFLLFLSVVASFAAGIPTQQIMLRVIPLQQRTLGIAVNWTFLRLLGFIPGGVLFGYMIDTACLKWQESPCGKKLSCQVYDTSRLSWTIMALAVASKLVAILATTVGYVTYSPSDLDSYHDALKNVLKLRHAGDIGDTDSADLDGIGMSRPEQRRLMREYAKHYALEQRQQNGVVWKKFRLKVFGEAKQCKQRKVTGETDYWQGPGGEAETAQQPQHHIIPPERVTLCKKIGTGEFGHVFQAAWRDATGDGKKAIQVAVKRILPEKLISQHASFLQEAAIMTRMHHPNVIRLFGVVLETKAVMLVSELAPCGSLLECLQCPSWREPFSVAVLSDFALQIAQGMRYLSSHRLIHRDLAARNVLVCTPSKVKISDFGLSRCLGHGEDYYRSEFTPSMKLPIAWCAPECINFLRFTSASDVWAYGICLWEMFSYGKTPWEGMSGSQILHSIDTQRKKLHCPEACPREAYLLMLNCWEWEAHLRPTFEQICDRLPSMVPPLLVTICESGTTKSGHLNYGRDETIALLDKNPCGKEGFWRGISKAGKVGLFRPEDTIAFLGAENPSAKGDALSEQLRTEKGKMKKQLDKEKKRKKAVEISEPKGDLRHTCHVGADGRSFGLLNVNKSDLARALPPKVDPPLSNDGQMRNTFPPADGVMILPPLMTTSMVSLPPPRPPKNGTKQRKKTAKENGDEMTRSVCIGQINGNDQLLLISAAGHCSAAEYLNASSAAGSLSPPALPPKPPRFRSFANFSDWPFPSAPSASPTDTLSQPKFGQQIQSPINLPDQTHPPEPIHHNSKPTEDERKRKKSKETEEDRGRKSDEEAEKRGKSKEKREGKDGGRDREGKGEEEEREREGKKEEEREEERENEGDESLIRRPSSVCCEFSSKGEDGEEEKRILQVLTDLQRDLTNFSLCSLDDCSEGRPLLDGEQRREKKLTEEEERKRHLRELSLERHGIVTGHSAEIVGMDRAELERRTNEERRKVLKKLVREGGEESADEKRASVVGSFISSASKMLVGGTNHSTNGGPPMMAFPPSSKEPLANWPPEAQEAYKLLVQCGHNLKGTSINEGHSEGKKPSPKSDDGTIGQTAEMIELPKKIEYINSMLVGWEGEKGGKRSDRKDTLERKSDQRKGQLHLAEASLQNESQSPPPVPPKPMARARVEQQ</sequence>
<dbReference type="PROSITE" id="PS50011">
    <property type="entry name" value="PROTEIN_KINASE_DOM"/>
    <property type="match status" value="1"/>
</dbReference>
<feature type="region of interest" description="Disordered" evidence="17">
    <location>
        <begin position="1592"/>
        <end position="1617"/>
    </location>
</feature>
<evidence type="ECO:0000256" key="15">
    <source>
        <dbReference type="ARBA" id="ARBA00047899"/>
    </source>
</evidence>
<evidence type="ECO:0000256" key="17">
    <source>
        <dbReference type="SAM" id="MobiDB-lite"/>
    </source>
</evidence>
<evidence type="ECO:0000256" key="7">
    <source>
        <dbReference type="ARBA" id="ARBA00022692"/>
    </source>
</evidence>
<evidence type="ECO:0000256" key="12">
    <source>
        <dbReference type="ARBA" id="ARBA00023136"/>
    </source>
</evidence>
<feature type="transmembrane region" description="Helical" evidence="18">
    <location>
        <begin position="244"/>
        <end position="264"/>
    </location>
</feature>
<feature type="compositionally biased region" description="Acidic residues" evidence="17">
    <location>
        <begin position="1390"/>
        <end position="1401"/>
    </location>
</feature>
<keyword evidence="6" id="KW-0808">Transferase</keyword>
<evidence type="ECO:0000256" key="8">
    <source>
        <dbReference type="ARBA" id="ARBA00022741"/>
    </source>
</evidence>
<feature type="compositionally biased region" description="Basic and acidic residues" evidence="17">
    <location>
        <begin position="1599"/>
        <end position="1612"/>
    </location>
</feature>
<feature type="region of interest" description="Disordered" evidence="17">
    <location>
        <begin position="1197"/>
        <end position="1222"/>
    </location>
</feature>
<protein>
    <recommendedName>
        <fullName evidence="3">non-specific protein-tyrosine kinase</fullName>
        <ecNumber evidence="3">2.7.10.2</ecNumber>
    </recommendedName>
</protein>
<keyword evidence="23" id="KW-1185">Reference proteome</keyword>
<evidence type="ECO:0000313" key="22">
    <source>
        <dbReference type="EMBL" id="KAL3118516.1"/>
    </source>
</evidence>
<evidence type="ECO:0000256" key="1">
    <source>
        <dbReference type="ARBA" id="ARBA00004651"/>
    </source>
</evidence>
<evidence type="ECO:0000259" key="21">
    <source>
        <dbReference type="PROSITE" id="PS51465"/>
    </source>
</evidence>
<feature type="transmembrane region" description="Helical" evidence="18">
    <location>
        <begin position="529"/>
        <end position="550"/>
    </location>
</feature>
<organism evidence="22 23">
    <name type="scientific">Heterodera trifolii</name>
    <dbReference type="NCBI Taxonomy" id="157864"/>
    <lineage>
        <taxon>Eukaryota</taxon>
        <taxon>Metazoa</taxon>
        <taxon>Ecdysozoa</taxon>
        <taxon>Nematoda</taxon>
        <taxon>Chromadorea</taxon>
        <taxon>Rhabditida</taxon>
        <taxon>Tylenchina</taxon>
        <taxon>Tylenchomorpha</taxon>
        <taxon>Tylenchoidea</taxon>
        <taxon>Heteroderidae</taxon>
        <taxon>Heteroderinae</taxon>
        <taxon>Heterodera</taxon>
    </lineage>
</organism>
<keyword evidence="11 18" id="KW-1133">Transmembrane helix</keyword>
<evidence type="ECO:0000256" key="14">
    <source>
        <dbReference type="ARBA" id="ARBA00023157"/>
    </source>
</evidence>
<feature type="region of interest" description="Disordered" evidence="17">
    <location>
        <begin position="1306"/>
        <end position="1424"/>
    </location>
</feature>
<feature type="domain" description="Kazal-like" evidence="21">
    <location>
        <begin position="445"/>
        <end position="499"/>
    </location>
</feature>
<keyword evidence="5" id="KW-1003">Cell membrane</keyword>
<feature type="region of interest" description="Disordered" evidence="17">
    <location>
        <begin position="1449"/>
        <end position="1472"/>
    </location>
</feature>
<dbReference type="InterPro" id="IPR001245">
    <property type="entry name" value="Ser-Thr/Tyr_kinase_cat_dom"/>
</dbReference>
<keyword evidence="12 18" id="KW-0472">Membrane</keyword>
<evidence type="ECO:0000259" key="19">
    <source>
        <dbReference type="PROSITE" id="PS50011"/>
    </source>
</evidence>
<dbReference type="EMBL" id="JBICBT010000275">
    <property type="protein sequence ID" value="KAL3118516.1"/>
    <property type="molecule type" value="Genomic_DNA"/>
</dbReference>
<evidence type="ECO:0000256" key="16">
    <source>
        <dbReference type="PROSITE-ProRule" id="PRU10141"/>
    </source>
</evidence>
<dbReference type="Proteomes" id="UP001620626">
    <property type="component" value="Unassembled WGS sequence"/>
</dbReference>
<name>A0ABD2LTF5_9BILA</name>
<dbReference type="InterPro" id="IPR008266">
    <property type="entry name" value="Tyr_kinase_AS"/>
</dbReference>
<dbReference type="FunFam" id="1.10.510.10:FF:000521">
    <property type="entry name" value="Tyrosine-protein kinase pr2"/>
    <property type="match status" value="1"/>
</dbReference>